<accession>A0ACB8R5T9</accession>
<protein>
    <submittedName>
        <fullName evidence="1">Uncharacterized protein</fullName>
    </submittedName>
</protein>
<evidence type="ECO:0000313" key="2">
    <source>
        <dbReference type="Proteomes" id="UP000814033"/>
    </source>
</evidence>
<dbReference type="Proteomes" id="UP000814033">
    <property type="component" value="Unassembled WGS sequence"/>
</dbReference>
<gene>
    <name evidence="1" type="ORF">FA95DRAFT_1462887</name>
</gene>
<comment type="caution">
    <text evidence="1">The sequence shown here is derived from an EMBL/GenBank/DDBJ whole genome shotgun (WGS) entry which is preliminary data.</text>
</comment>
<proteinExistence type="predicted"/>
<sequence>LVYLPPYSPDFNPIKEAFLSIKAWLRLHESQFTGRERLPWLIHQASLSVTAQDALGWFKDCGY</sequence>
<reference evidence="1" key="1">
    <citation type="submission" date="2021-02" db="EMBL/GenBank/DDBJ databases">
        <authorList>
            <consortium name="DOE Joint Genome Institute"/>
            <person name="Ahrendt S."/>
            <person name="Looney B.P."/>
            <person name="Miyauchi S."/>
            <person name="Morin E."/>
            <person name="Drula E."/>
            <person name="Courty P.E."/>
            <person name="Chicoki N."/>
            <person name="Fauchery L."/>
            <person name="Kohler A."/>
            <person name="Kuo A."/>
            <person name="Labutti K."/>
            <person name="Pangilinan J."/>
            <person name="Lipzen A."/>
            <person name="Riley R."/>
            <person name="Andreopoulos W."/>
            <person name="He G."/>
            <person name="Johnson J."/>
            <person name="Barry K.W."/>
            <person name="Grigoriev I.V."/>
            <person name="Nagy L."/>
            <person name="Hibbett D."/>
            <person name="Henrissat B."/>
            <person name="Matheny P.B."/>
            <person name="Labbe J."/>
            <person name="Martin F."/>
        </authorList>
    </citation>
    <scope>NUCLEOTIDE SEQUENCE</scope>
    <source>
        <strain evidence="1">FP105234-sp</strain>
    </source>
</reference>
<dbReference type="EMBL" id="MU276299">
    <property type="protein sequence ID" value="KAI0039484.1"/>
    <property type="molecule type" value="Genomic_DNA"/>
</dbReference>
<keyword evidence="2" id="KW-1185">Reference proteome</keyword>
<name>A0ACB8R5T9_9AGAM</name>
<reference evidence="1" key="2">
    <citation type="journal article" date="2022" name="New Phytol.">
        <title>Evolutionary transition to the ectomycorrhizal habit in the genomes of a hyperdiverse lineage of mushroom-forming fungi.</title>
        <authorList>
            <person name="Looney B."/>
            <person name="Miyauchi S."/>
            <person name="Morin E."/>
            <person name="Drula E."/>
            <person name="Courty P.E."/>
            <person name="Kohler A."/>
            <person name="Kuo A."/>
            <person name="LaButti K."/>
            <person name="Pangilinan J."/>
            <person name="Lipzen A."/>
            <person name="Riley R."/>
            <person name="Andreopoulos W."/>
            <person name="He G."/>
            <person name="Johnson J."/>
            <person name="Nolan M."/>
            <person name="Tritt A."/>
            <person name="Barry K.W."/>
            <person name="Grigoriev I.V."/>
            <person name="Nagy L.G."/>
            <person name="Hibbett D."/>
            <person name="Henrissat B."/>
            <person name="Matheny P.B."/>
            <person name="Labbe J."/>
            <person name="Martin F.M."/>
        </authorList>
    </citation>
    <scope>NUCLEOTIDE SEQUENCE</scope>
    <source>
        <strain evidence="1">FP105234-sp</strain>
    </source>
</reference>
<evidence type="ECO:0000313" key="1">
    <source>
        <dbReference type="EMBL" id="KAI0039484.1"/>
    </source>
</evidence>
<organism evidence="1 2">
    <name type="scientific">Auriscalpium vulgare</name>
    <dbReference type="NCBI Taxonomy" id="40419"/>
    <lineage>
        <taxon>Eukaryota</taxon>
        <taxon>Fungi</taxon>
        <taxon>Dikarya</taxon>
        <taxon>Basidiomycota</taxon>
        <taxon>Agaricomycotina</taxon>
        <taxon>Agaricomycetes</taxon>
        <taxon>Russulales</taxon>
        <taxon>Auriscalpiaceae</taxon>
        <taxon>Auriscalpium</taxon>
    </lineage>
</organism>
<feature type="non-terminal residue" evidence="1">
    <location>
        <position position="63"/>
    </location>
</feature>
<feature type="non-terminal residue" evidence="1">
    <location>
        <position position="1"/>
    </location>
</feature>